<protein>
    <submittedName>
        <fullName evidence="2">Uncharacterized protein</fullName>
    </submittedName>
</protein>
<organism evidence="2 3">
    <name type="scientific">Gnathostoma spinigerum</name>
    <dbReference type="NCBI Taxonomy" id="75299"/>
    <lineage>
        <taxon>Eukaryota</taxon>
        <taxon>Metazoa</taxon>
        <taxon>Ecdysozoa</taxon>
        <taxon>Nematoda</taxon>
        <taxon>Chromadorea</taxon>
        <taxon>Rhabditida</taxon>
        <taxon>Spirurina</taxon>
        <taxon>Gnathostomatomorpha</taxon>
        <taxon>Gnathostomatoidea</taxon>
        <taxon>Gnathostomatidae</taxon>
        <taxon>Gnathostoma</taxon>
    </lineage>
</organism>
<dbReference type="EMBL" id="JBGFUD010000679">
    <property type="protein sequence ID" value="MFH4975033.1"/>
    <property type="molecule type" value="Genomic_DNA"/>
</dbReference>
<evidence type="ECO:0000313" key="3">
    <source>
        <dbReference type="Proteomes" id="UP001608902"/>
    </source>
</evidence>
<keyword evidence="3" id="KW-1185">Reference proteome</keyword>
<accession>A0ABD6E509</accession>
<name>A0ABD6E509_9BILA</name>
<gene>
    <name evidence="2" type="ORF">AB6A40_001742</name>
</gene>
<dbReference type="AlphaFoldDB" id="A0ABD6E509"/>
<sequence>MSNDQMTRSSSKDDLKGRKSGEICMKFRLQFITWIARITVSQCEYTLKMKISSLIKRKDGGNDRRNGVKTRACEPHEEQISSTTIATGEAIH</sequence>
<feature type="region of interest" description="Disordered" evidence="1">
    <location>
        <begin position="58"/>
        <end position="92"/>
    </location>
</feature>
<evidence type="ECO:0000313" key="2">
    <source>
        <dbReference type="EMBL" id="MFH4975033.1"/>
    </source>
</evidence>
<comment type="caution">
    <text evidence="2">The sequence shown here is derived from an EMBL/GenBank/DDBJ whole genome shotgun (WGS) entry which is preliminary data.</text>
</comment>
<proteinExistence type="predicted"/>
<feature type="compositionally biased region" description="Basic and acidic residues" evidence="1">
    <location>
        <begin position="58"/>
        <end position="79"/>
    </location>
</feature>
<dbReference type="Proteomes" id="UP001608902">
    <property type="component" value="Unassembled WGS sequence"/>
</dbReference>
<reference evidence="2 3" key="1">
    <citation type="submission" date="2024-08" db="EMBL/GenBank/DDBJ databases">
        <title>Gnathostoma spinigerum genome.</title>
        <authorList>
            <person name="Gonzalez-Bertolin B."/>
            <person name="Monzon S."/>
            <person name="Zaballos A."/>
            <person name="Jimenez P."/>
            <person name="Dekumyoy P."/>
            <person name="Varona S."/>
            <person name="Cuesta I."/>
            <person name="Sumanam S."/>
            <person name="Adisakwattana P."/>
            <person name="Gasser R.B."/>
            <person name="Hernandez-Gonzalez A."/>
            <person name="Young N.D."/>
            <person name="Perteguer M.J."/>
        </authorList>
    </citation>
    <scope>NUCLEOTIDE SEQUENCE [LARGE SCALE GENOMIC DNA]</scope>
    <source>
        <strain evidence="2">AL3</strain>
        <tissue evidence="2">Liver</tissue>
    </source>
</reference>
<evidence type="ECO:0000256" key="1">
    <source>
        <dbReference type="SAM" id="MobiDB-lite"/>
    </source>
</evidence>